<dbReference type="InterPro" id="IPR050490">
    <property type="entry name" value="Bact_solute-bd_prot1"/>
</dbReference>
<comment type="similarity">
    <text evidence="2">Belongs to the bacterial solute-binding protein 1 family.</text>
</comment>
<dbReference type="SUPFAM" id="SSF53850">
    <property type="entry name" value="Periplasmic binding protein-like II"/>
    <property type="match status" value="1"/>
</dbReference>
<evidence type="ECO:0000313" key="5">
    <source>
        <dbReference type="EMBL" id="TGG93503.1"/>
    </source>
</evidence>
<dbReference type="Pfam" id="PF01547">
    <property type="entry name" value="SBP_bac_1"/>
    <property type="match status" value="1"/>
</dbReference>
<evidence type="ECO:0000313" key="6">
    <source>
        <dbReference type="Proteomes" id="UP000297475"/>
    </source>
</evidence>
<evidence type="ECO:0000256" key="3">
    <source>
        <dbReference type="ARBA" id="ARBA00022448"/>
    </source>
</evidence>
<keyword evidence="4" id="KW-0732">Signal</keyword>
<gene>
    <name evidence="5" type="ORF">E4656_10690</name>
</gene>
<dbReference type="RefSeq" id="WP_135483212.1">
    <property type="nucleotide sequence ID" value="NZ_SRMF01000003.1"/>
</dbReference>
<protein>
    <submittedName>
        <fullName evidence="5">Extracellular solute-binding protein</fullName>
    </submittedName>
</protein>
<name>A0A4Z0WC59_9GAMM</name>
<keyword evidence="3" id="KW-0813">Transport</keyword>
<accession>A0A4Z0WC59</accession>
<dbReference type="PANTHER" id="PTHR43649">
    <property type="entry name" value="ARABINOSE-BINDING PROTEIN-RELATED"/>
    <property type="match status" value="1"/>
</dbReference>
<dbReference type="InterPro" id="IPR006059">
    <property type="entry name" value="SBP"/>
</dbReference>
<feature type="chain" id="PRO_5021245368" evidence="4">
    <location>
        <begin position="25"/>
        <end position="427"/>
    </location>
</feature>
<comment type="caution">
    <text evidence="5">The sequence shown here is derived from an EMBL/GenBank/DDBJ whole genome shotgun (WGS) entry which is preliminary data.</text>
</comment>
<feature type="signal peptide" evidence="4">
    <location>
        <begin position="1"/>
        <end position="24"/>
    </location>
</feature>
<dbReference type="Proteomes" id="UP000297475">
    <property type="component" value="Unassembled WGS sequence"/>
</dbReference>
<dbReference type="GO" id="GO:0042597">
    <property type="term" value="C:periplasmic space"/>
    <property type="evidence" value="ECO:0007669"/>
    <property type="project" value="UniProtKB-SubCell"/>
</dbReference>
<dbReference type="Gene3D" id="3.40.190.10">
    <property type="entry name" value="Periplasmic binding protein-like II"/>
    <property type="match status" value="2"/>
</dbReference>
<evidence type="ECO:0000256" key="4">
    <source>
        <dbReference type="SAM" id="SignalP"/>
    </source>
</evidence>
<organism evidence="5 6">
    <name type="scientific">Natronospirillum operosum</name>
    <dbReference type="NCBI Taxonomy" id="2759953"/>
    <lineage>
        <taxon>Bacteria</taxon>
        <taxon>Pseudomonadati</taxon>
        <taxon>Pseudomonadota</taxon>
        <taxon>Gammaproteobacteria</taxon>
        <taxon>Oceanospirillales</taxon>
        <taxon>Natronospirillaceae</taxon>
        <taxon>Natronospirillum</taxon>
    </lineage>
</organism>
<evidence type="ECO:0000256" key="2">
    <source>
        <dbReference type="ARBA" id="ARBA00008520"/>
    </source>
</evidence>
<sequence>MKTTKSYRPLVSILALMMAGSAMANDVRLDLLTDNSPNSLAAANALVNAYMEENPGVRIEVEVRPGGSEGDNIVRSRLATGSMSDLFFYNSGSLLQALNPSRTLVDLSNEPFMDNVLPSFQSVVEANGGIYGVPAEAGMGGGILYNRDIYAELGLEVPTTWDQFMDNNTVIAEAGYAPVIGTFRDTWTSQLFVLADYFNVMQEDPDFHAEFTAGNRTFAESTPALRSFERMQSVHEAGYFNTNYDSAGYEDGLRMLVEGEGAHYPMLTFAISAIVETFGDQVDNVGFFAQPGDSPDANGLTVWMPGSLYINQDSSHIDEAKDFLAFVASTRGCEVIIDEIGASGPFLIEGCGLPDDVPQPVADMLVYFEDPERNAPALEFLSPVKGPSLEQITVEIGSGIRDARSGAELYDRDVRRQARQLGLDGWN</sequence>
<reference evidence="5 6" key="1">
    <citation type="submission" date="2019-04" db="EMBL/GenBank/DDBJ databases">
        <title>Natronospirillum operosus gen. nov., sp. nov., a haloalkaliphilic satellite isolated from decaying biomass of laboratory culture of cyanobacterium Geitlerinema sp. and proposal of Natronospirillaceae fam. nov. and Saccharospirillaceae fam. nov.</title>
        <authorList>
            <person name="Kevbrin V."/>
            <person name="Boltyanskaya Y."/>
            <person name="Koziaeva V."/>
            <person name="Grouzdev D.S."/>
            <person name="Park M."/>
            <person name="Cho J."/>
        </authorList>
    </citation>
    <scope>NUCLEOTIDE SEQUENCE [LARGE SCALE GENOMIC DNA]</scope>
    <source>
        <strain evidence="5 6">G-116</strain>
    </source>
</reference>
<dbReference type="EMBL" id="SRMF01000003">
    <property type="protein sequence ID" value="TGG93503.1"/>
    <property type="molecule type" value="Genomic_DNA"/>
</dbReference>
<keyword evidence="6" id="KW-1185">Reference proteome</keyword>
<dbReference type="OrthoDB" id="5897001at2"/>
<dbReference type="PANTHER" id="PTHR43649:SF29">
    <property type="entry name" value="OSMOPROTECTIVE COMPOUNDS-BINDING PROTEIN GGTB"/>
    <property type="match status" value="1"/>
</dbReference>
<proteinExistence type="inferred from homology"/>
<evidence type="ECO:0000256" key="1">
    <source>
        <dbReference type="ARBA" id="ARBA00004418"/>
    </source>
</evidence>
<comment type="subcellular location">
    <subcellularLocation>
        <location evidence="1">Periplasm</location>
    </subcellularLocation>
</comment>
<dbReference type="AlphaFoldDB" id="A0A4Z0WC59"/>